<dbReference type="Pfam" id="PF03167">
    <property type="entry name" value="UDG"/>
    <property type="match status" value="1"/>
</dbReference>
<dbReference type="EMBL" id="JABEMD010000010">
    <property type="protein sequence ID" value="NNH10799.1"/>
    <property type="molecule type" value="Genomic_DNA"/>
</dbReference>
<keyword evidence="7" id="KW-0408">Iron</keyword>
<evidence type="ECO:0000256" key="8">
    <source>
        <dbReference type="ARBA" id="ARBA00023014"/>
    </source>
</evidence>
<dbReference type="InterPro" id="IPR023875">
    <property type="entry name" value="DNA_repair_put"/>
</dbReference>
<dbReference type="CDD" id="cd10030">
    <property type="entry name" value="UDG-F4_TTUDGA_SPO1dp_like"/>
    <property type="match status" value="1"/>
</dbReference>
<dbReference type="SMART" id="SM00986">
    <property type="entry name" value="UDG"/>
    <property type="match status" value="1"/>
</dbReference>
<dbReference type="PANTHER" id="PTHR33693">
    <property type="entry name" value="TYPE-5 URACIL-DNA GLYCOSYLASE"/>
    <property type="match status" value="1"/>
</dbReference>
<dbReference type="GO" id="GO:0006281">
    <property type="term" value="P:DNA repair"/>
    <property type="evidence" value="ECO:0007669"/>
    <property type="project" value="UniProtKB-KW"/>
</dbReference>
<keyword evidence="6" id="KW-0378">Hydrolase</keyword>
<dbReference type="InterPro" id="IPR025404">
    <property type="entry name" value="DUF4130"/>
</dbReference>
<evidence type="ECO:0000259" key="10">
    <source>
        <dbReference type="SMART" id="SM00986"/>
    </source>
</evidence>
<gene>
    <name evidence="11" type="ORF">HLB16_07885</name>
</gene>
<evidence type="ECO:0000256" key="9">
    <source>
        <dbReference type="ARBA" id="ARBA00023204"/>
    </source>
</evidence>
<evidence type="ECO:0000256" key="3">
    <source>
        <dbReference type="ARBA" id="ARBA00022485"/>
    </source>
</evidence>
<reference evidence="11 12" key="1">
    <citation type="submission" date="2020-05" db="EMBL/GenBank/DDBJ databases">
        <title>MicrobeNet Type strains.</title>
        <authorList>
            <person name="Nicholson A.C."/>
        </authorList>
    </citation>
    <scope>NUCLEOTIDE SEQUENCE [LARGE SCALE GENOMIC DNA]</scope>
    <source>
        <strain evidence="11 12">ATCC 700815</strain>
    </source>
</reference>
<organism evidence="11 12">
    <name type="scientific">Cupriavidus gilardii</name>
    <dbReference type="NCBI Taxonomy" id="82541"/>
    <lineage>
        <taxon>Bacteria</taxon>
        <taxon>Pseudomonadati</taxon>
        <taxon>Pseudomonadota</taxon>
        <taxon>Betaproteobacteria</taxon>
        <taxon>Burkholderiales</taxon>
        <taxon>Burkholderiaceae</taxon>
        <taxon>Cupriavidus</taxon>
    </lineage>
</organism>
<evidence type="ECO:0000256" key="4">
    <source>
        <dbReference type="ARBA" id="ARBA00022723"/>
    </source>
</evidence>
<keyword evidence="5" id="KW-0227">DNA damage</keyword>
<name>A0A849BJL1_9BURK</name>
<dbReference type="InterPro" id="IPR005273">
    <property type="entry name" value="Ura-DNA_glyco_family4"/>
</dbReference>
<dbReference type="NCBIfam" id="TIGR03915">
    <property type="entry name" value="SAM_7_link_chp"/>
    <property type="match status" value="1"/>
</dbReference>
<dbReference type="InterPro" id="IPR005122">
    <property type="entry name" value="Uracil-DNA_glycosylase-like"/>
</dbReference>
<comment type="similarity">
    <text evidence="1">Belongs to the uracil-DNA glycosylase (UDG) superfamily. Type 4 (UDGa) family.</text>
</comment>
<keyword evidence="8" id="KW-0411">Iron-sulfur</keyword>
<keyword evidence="3" id="KW-0004">4Fe-4S</keyword>
<protein>
    <recommendedName>
        <fullName evidence="2">Type-4 uracil-DNA glycosylase</fullName>
    </recommendedName>
</protein>
<evidence type="ECO:0000256" key="2">
    <source>
        <dbReference type="ARBA" id="ARBA00019403"/>
    </source>
</evidence>
<dbReference type="InterPro" id="IPR051536">
    <property type="entry name" value="UDG_Type-4/5"/>
</dbReference>
<evidence type="ECO:0000313" key="12">
    <source>
        <dbReference type="Proteomes" id="UP000542973"/>
    </source>
</evidence>
<evidence type="ECO:0000256" key="5">
    <source>
        <dbReference type="ARBA" id="ARBA00022763"/>
    </source>
</evidence>
<dbReference type="SMART" id="SM00987">
    <property type="entry name" value="UreE_C"/>
    <property type="match status" value="1"/>
</dbReference>
<keyword evidence="4" id="KW-0479">Metal-binding</keyword>
<dbReference type="GO" id="GO:0051539">
    <property type="term" value="F:4 iron, 4 sulfur cluster binding"/>
    <property type="evidence" value="ECO:0007669"/>
    <property type="project" value="UniProtKB-KW"/>
</dbReference>
<proteinExistence type="inferred from homology"/>
<dbReference type="SUPFAM" id="SSF52141">
    <property type="entry name" value="Uracil-DNA glycosylase-like"/>
    <property type="match status" value="1"/>
</dbReference>
<accession>A0A849BJL1</accession>
<dbReference type="AlphaFoldDB" id="A0A849BJL1"/>
<keyword evidence="9" id="KW-0234">DNA repair</keyword>
<dbReference type="Gene3D" id="3.40.470.10">
    <property type="entry name" value="Uracil-DNA glycosylase-like domain"/>
    <property type="match status" value="1"/>
</dbReference>
<dbReference type="Proteomes" id="UP000542973">
    <property type="component" value="Unassembled WGS sequence"/>
</dbReference>
<dbReference type="GO" id="GO:0046872">
    <property type="term" value="F:metal ion binding"/>
    <property type="evidence" value="ECO:0007669"/>
    <property type="project" value="UniProtKB-KW"/>
</dbReference>
<dbReference type="PANTHER" id="PTHR33693:SF9">
    <property type="entry name" value="TYPE-4 URACIL-DNA GLYCOSYLASE"/>
    <property type="match status" value="1"/>
</dbReference>
<dbReference type="Pfam" id="PF13566">
    <property type="entry name" value="DUF4130"/>
    <property type="match status" value="1"/>
</dbReference>
<dbReference type="InterPro" id="IPR036895">
    <property type="entry name" value="Uracil-DNA_glycosylase-like_sf"/>
</dbReference>
<evidence type="ECO:0000313" key="11">
    <source>
        <dbReference type="EMBL" id="NNH10799.1"/>
    </source>
</evidence>
<dbReference type="GO" id="GO:0097506">
    <property type="term" value="F:deaminated base DNA N-glycosylase activity"/>
    <property type="evidence" value="ECO:0007669"/>
    <property type="project" value="UniProtKB-ARBA"/>
</dbReference>
<evidence type="ECO:0000256" key="7">
    <source>
        <dbReference type="ARBA" id="ARBA00023004"/>
    </source>
</evidence>
<dbReference type="NCBIfam" id="TIGR03914">
    <property type="entry name" value="UDG_fam_dom"/>
    <property type="match status" value="1"/>
</dbReference>
<evidence type="ECO:0000256" key="1">
    <source>
        <dbReference type="ARBA" id="ARBA00006521"/>
    </source>
</evidence>
<comment type="caution">
    <text evidence="11">The sequence shown here is derived from an EMBL/GenBank/DDBJ whole genome shotgun (WGS) entry which is preliminary data.</text>
</comment>
<sequence length="521" mass="55810">MSGASSPVLVVDGGYAGWRAQALRALAAGWPPEAVTWAERGSAACTGTAQLMLLDAGPAPMAGDDLPSAECQQAVGAAPMVRVSKALAALLQQAARHRSPQRWAFLYRVLWRWCQGDRAAASPADEDGARLHAMAKSVRRAHHDMIAYVRFHRRSSGGSPEYLAWYEPEHDVLADAADHFARRMGGSSWWIGTPQGAALWDGHTLQVSATPAGAISDAVPGIDVQALRAGAAADDIEPLWLAYYRSIFNPARLNEAALEQHMPVRFWKGLPEGRLIPAMIADARNGARRVAQAGAVGTMRGKPVAVNPEDAQPLRPAPSSLDQCRRCELWRHATQAVPGHGPQTARIMLVGEQPGDQEDLAGRAFVGPAGKVLDEAMRRAGVPPDSVYVTNAVKHFKWIARGKRRLHKTPAQREVQACAHWLEEERARVRPAVIVTLGATALGAILGATASLRDYLNAPARLGDAWLVATWHPSYALRVDDAGKREDIVSAIAQAIAKGRELATAAATAPSPPSPSPAETQ</sequence>
<evidence type="ECO:0000256" key="6">
    <source>
        <dbReference type="ARBA" id="ARBA00022801"/>
    </source>
</evidence>
<dbReference type="RefSeq" id="WP_053823925.1">
    <property type="nucleotide sequence ID" value="NZ_BAAAEB010000023.1"/>
</dbReference>
<feature type="domain" description="Uracil-DNA glycosylase-like" evidence="10">
    <location>
        <begin position="338"/>
        <end position="489"/>
    </location>
</feature>